<dbReference type="InterPro" id="IPR029099">
    <property type="entry name" value="Pribosyltran_N"/>
</dbReference>
<dbReference type="InterPro" id="IPR005946">
    <property type="entry name" value="Rib-P_diPkinase"/>
</dbReference>
<evidence type="ECO:0000256" key="5">
    <source>
        <dbReference type="ARBA" id="ARBA00022741"/>
    </source>
</evidence>
<evidence type="ECO:0000256" key="7">
    <source>
        <dbReference type="ARBA" id="ARBA00022840"/>
    </source>
</evidence>
<keyword evidence="2" id="KW-0808">Transferase</keyword>
<dbReference type="GO" id="GO:0005737">
    <property type="term" value="C:cytoplasm"/>
    <property type="evidence" value="ECO:0007669"/>
    <property type="project" value="TreeGrafter"/>
</dbReference>
<dbReference type="Pfam" id="PF13793">
    <property type="entry name" value="Pribosyltran_N"/>
    <property type="match status" value="1"/>
</dbReference>
<dbReference type="GO" id="GO:0005524">
    <property type="term" value="F:ATP binding"/>
    <property type="evidence" value="ECO:0007669"/>
    <property type="project" value="UniProtKB-KW"/>
</dbReference>
<dbReference type="GO" id="GO:0002189">
    <property type="term" value="C:ribose phosphate diphosphokinase complex"/>
    <property type="evidence" value="ECO:0007669"/>
    <property type="project" value="TreeGrafter"/>
</dbReference>
<reference evidence="11 12" key="1">
    <citation type="journal article" date="2016" name="Environ. Microbiol.">
        <title>Genomic resolution of a cold subsurface aquifer community provides metabolic insights for novel microbes adapted to high CO concentrations.</title>
        <authorList>
            <person name="Probst A.J."/>
            <person name="Castelle C.J."/>
            <person name="Singh A."/>
            <person name="Brown C.T."/>
            <person name="Anantharaman K."/>
            <person name="Sharon I."/>
            <person name="Hug L.A."/>
            <person name="Burstein D."/>
            <person name="Emerson J.B."/>
            <person name="Thomas B.C."/>
            <person name="Banfield J.F."/>
        </authorList>
    </citation>
    <scope>NUCLEOTIDE SEQUENCE [LARGE SCALE GENOMIC DNA]</scope>
    <source>
        <strain evidence="11">CG2_30_33_16</strain>
    </source>
</reference>
<dbReference type="SMART" id="SM01400">
    <property type="entry name" value="Pribosyltran_N"/>
    <property type="match status" value="1"/>
</dbReference>
<keyword evidence="5" id="KW-0547">Nucleotide-binding</keyword>
<keyword evidence="6" id="KW-0418">Kinase</keyword>
<evidence type="ECO:0000256" key="1">
    <source>
        <dbReference type="ARBA" id="ARBA00013247"/>
    </source>
</evidence>
<evidence type="ECO:0000256" key="4">
    <source>
        <dbReference type="ARBA" id="ARBA00022727"/>
    </source>
</evidence>
<proteinExistence type="predicted"/>
<feature type="domain" description="Ribose-phosphate pyrophosphokinase N-terminal" evidence="10">
    <location>
        <begin position="4"/>
        <end position="119"/>
    </location>
</feature>
<organism evidence="11 12">
    <name type="scientific">Candidatus Roizmanbacteria bacterium CG2_30_33_16</name>
    <dbReference type="NCBI Taxonomy" id="1805340"/>
    <lineage>
        <taxon>Bacteria</taxon>
        <taxon>Candidatus Roizmaniibacteriota</taxon>
    </lineage>
</organism>
<dbReference type="FunFam" id="3.40.50.2020:FF:000007">
    <property type="entry name" value="Ribose-phosphate pyrophosphokinase"/>
    <property type="match status" value="1"/>
</dbReference>
<evidence type="ECO:0000256" key="3">
    <source>
        <dbReference type="ARBA" id="ARBA00022723"/>
    </source>
</evidence>
<evidence type="ECO:0000256" key="6">
    <source>
        <dbReference type="ARBA" id="ARBA00022777"/>
    </source>
</evidence>
<evidence type="ECO:0000313" key="11">
    <source>
        <dbReference type="EMBL" id="OIP84022.1"/>
    </source>
</evidence>
<dbReference type="GO" id="GO:0006164">
    <property type="term" value="P:purine nucleotide biosynthetic process"/>
    <property type="evidence" value="ECO:0007669"/>
    <property type="project" value="TreeGrafter"/>
</dbReference>
<keyword evidence="3" id="KW-0479">Metal-binding</keyword>
<comment type="caution">
    <text evidence="11">The sequence shown here is derived from an EMBL/GenBank/DDBJ whole genome shotgun (WGS) entry which is preliminary data.</text>
</comment>
<evidence type="ECO:0000256" key="9">
    <source>
        <dbReference type="ARBA" id="ARBA00049535"/>
    </source>
</evidence>
<dbReference type="AlphaFoldDB" id="A0A1J5HVD5"/>
<comment type="catalytic activity">
    <reaction evidence="9">
        <text>D-ribose 5-phosphate + ATP = 5-phospho-alpha-D-ribose 1-diphosphate + AMP + H(+)</text>
        <dbReference type="Rhea" id="RHEA:15609"/>
        <dbReference type="ChEBI" id="CHEBI:15378"/>
        <dbReference type="ChEBI" id="CHEBI:30616"/>
        <dbReference type="ChEBI" id="CHEBI:58017"/>
        <dbReference type="ChEBI" id="CHEBI:78346"/>
        <dbReference type="ChEBI" id="CHEBI:456215"/>
        <dbReference type="EC" id="2.7.6.1"/>
    </reaction>
</comment>
<dbReference type="Pfam" id="PF14572">
    <property type="entry name" value="Pribosyl_synth"/>
    <property type="match status" value="1"/>
</dbReference>
<protein>
    <recommendedName>
        <fullName evidence="1">ribose-phosphate diphosphokinase</fullName>
        <ecNumber evidence="1">2.7.6.1</ecNumber>
    </recommendedName>
</protein>
<sequence length="324" mass="35987">MSFKLFSGTAHPQLAKQVSDSLHVPLAKAEVVRFGNSEVKVTIQEDVKNQACFVIQATSNPTDTNLMELLFFCDALKREEAKKIIAIIPYFGYAKQNIQHRKGECVSVNVVIRFLESIGFNKVYAIDIHDEATGGVFDIPFRNLSAFPLLAEEIKRYFINKKIIDVISPDKIALVSPDQGAVEKVRKFGNIFFNKINLVGANRGSPILFPIIVIEKKRDQNIAHKASPLGIYGDVKGKIVLIVDDMVVSGSTMIPAIDLCLNRGAKAVYTCAVHHDFTSSAPEKLQNSKLEKFFTTNTIALKKEQIFPKLIEFSISSLISGELK</sequence>
<evidence type="ECO:0000256" key="2">
    <source>
        <dbReference type="ARBA" id="ARBA00022679"/>
    </source>
</evidence>
<evidence type="ECO:0000259" key="10">
    <source>
        <dbReference type="Pfam" id="PF13793"/>
    </source>
</evidence>
<dbReference type="EMBL" id="MNZM01000068">
    <property type="protein sequence ID" value="OIP84022.1"/>
    <property type="molecule type" value="Genomic_DNA"/>
</dbReference>
<keyword evidence="4" id="KW-0545">Nucleotide biosynthesis</keyword>
<evidence type="ECO:0000256" key="8">
    <source>
        <dbReference type="ARBA" id="ARBA00022842"/>
    </source>
</evidence>
<dbReference type="EC" id="2.7.6.1" evidence="1"/>
<dbReference type="CDD" id="cd06223">
    <property type="entry name" value="PRTases_typeI"/>
    <property type="match status" value="1"/>
</dbReference>
<dbReference type="GO" id="GO:0004749">
    <property type="term" value="F:ribose phosphate diphosphokinase activity"/>
    <property type="evidence" value="ECO:0007669"/>
    <property type="project" value="UniProtKB-EC"/>
</dbReference>
<dbReference type="PANTHER" id="PTHR10210:SF32">
    <property type="entry name" value="RIBOSE-PHOSPHATE PYROPHOSPHOKINASE 2"/>
    <property type="match status" value="1"/>
</dbReference>
<name>A0A1J5HVD5_9BACT</name>
<dbReference type="SUPFAM" id="SSF53271">
    <property type="entry name" value="PRTase-like"/>
    <property type="match status" value="2"/>
</dbReference>
<dbReference type="PANTHER" id="PTHR10210">
    <property type="entry name" value="RIBOSE-PHOSPHATE DIPHOSPHOKINASE FAMILY MEMBER"/>
    <property type="match status" value="1"/>
</dbReference>
<accession>A0A1J5HVD5</accession>
<dbReference type="NCBIfam" id="TIGR01251">
    <property type="entry name" value="ribP_PPkin"/>
    <property type="match status" value="1"/>
</dbReference>
<dbReference type="GO" id="GO:0006015">
    <property type="term" value="P:5-phosphoribose 1-diphosphate biosynthetic process"/>
    <property type="evidence" value="ECO:0007669"/>
    <property type="project" value="TreeGrafter"/>
</dbReference>
<dbReference type="GO" id="GO:0016301">
    <property type="term" value="F:kinase activity"/>
    <property type="evidence" value="ECO:0007669"/>
    <property type="project" value="UniProtKB-KW"/>
</dbReference>
<keyword evidence="8" id="KW-0460">Magnesium</keyword>
<evidence type="ECO:0000313" key="12">
    <source>
        <dbReference type="Proteomes" id="UP000183758"/>
    </source>
</evidence>
<dbReference type="InterPro" id="IPR000836">
    <property type="entry name" value="PRTase_dom"/>
</dbReference>
<dbReference type="Proteomes" id="UP000183758">
    <property type="component" value="Unassembled WGS sequence"/>
</dbReference>
<dbReference type="Gene3D" id="3.40.50.2020">
    <property type="match status" value="2"/>
</dbReference>
<dbReference type="GO" id="GO:0000287">
    <property type="term" value="F:magnesium ion binding"/>
    <property type="evidence" value="ECO:0007669"/>
    <property type="project" value="InterPro"/>
</dbReference>
<keyword evidence="7" id="KW-0067">ATP-binding</keyword>
<dbReference type="InterPro" id="IPR029057">
    <property type="entry name" value="PRTase-like"/>
</dbReference>
<gene>
    <name evidence="11" type="ORF">AUK04_02845</name>
</gene>